<dbReference type="EMBL" id="CAMXCT030001013">
    <property type="protein sequence ID" value="CAL4773041.1"/>
    <property type="molecule type" value="Genomic_DNA"/>
</dbReference>
<comment type="caution">
    <text evidence="2">The sequence shown here is derived from an EMBL/GenBank/DDBJ whole genome shotgun (WGS) entry which is preliminary data.</text>
</comment>
<reference evidence="2" key="1">
    <citation type="submission" date="2022-10" db="EMBL/GenBank/DDBJ databases">
        <authorList>
            <person name="Chen Y."/>
            <person name="Dougan E. K."/>
            <person name="Chan C."/>
            <person name="Rhodes N."/>
            <person name="Thang M."/>
        </authorList>
    </citation>
    <scope>NUCLEOTIDE SEQUENCE</scope>
</reference>
<organism evidence="2">
    <name type="scientific">Cladocopium goreaui</name>
    <dbReference type="NCBI Taxonomy" id="2562237"/>
    <lineage>
        <taxon>Eukaryota</taxon>
        <taxon>Sar</taxon>
        <taxon>Alveolata</taxon>
        <taxon>Dinophyceae</taxon>
        <taxon>Suessiales</taxon>
        <taxon>Symbiodiniaceae</taxon>
        <taxon>Cladocopium</taxon>
    </lineage>
</organism>
<feature type="region of interest" description="Disordered" evidence="1">
    <location>
        <begin position="196"/>
        <end position="220"/>
    </location>
</feature>
<protein>
    <submittedName>
        <fullName evidence="2">Uncharacterized protein</fullName>
    </submittedName>
</protein>
<sequence length="220" mass="25635">MAAVKVVKCRPFSKLRPLKLPAKLRHKHAWDVAGTWFQGGRQETQYFLGDLAECQREGLWRPCRVSRVPSDAKPHDGSFRVKFDADAEEMKCWYKDLRKVSKPHLVPWPPWLSSWQPSEAPPDPRCWDHLEAGDGTAATPWRHGEAAEAVAISAAERQREAAQWQRWEQEEAERRAERQRQREEFQRYCRDRDVFLKDHLGQDDGSEGQDTDHEEHASQV</sequence>
<evidence type="ECO:0000313" key="2">
    <source>
        <dbReference type="EMBL" id="CAI3985729.1"/>
    </source>
</evidence>
<feature type="region of interest" description="Disordered" evidence="1">
    <location>
        <begin position="117"/>
        <end position="138"/>
    </location>
</feature>
<dbReference type="Proteomes" id="UP001152797">
    <property type="component" value="Unassembled WGS sequence"/>
</dbReference>
<keyword evidence="4" id="KW-1185">Reference proteome</keyword>
<dbReference type="EMBL" id="CAMXCT010001013">
    <property type="protein sequence ID" value="CAI3985729.1"/>
    <property type="molecule type" value="Genomic_DNA"/>
</dbReference>
<evidence type="ECO:0000256" key="1">
    <source>
        <dbReference type="SAM" id="MobiDB-lite"/>
    </source>
</evidence>
<reference evidence="3" key="2">
    <citation type="submission" date="2024-04" db="EMBL/GenBank/DDBJ databases">
        <authorList>
            <person name="Chen Y."/>
            <person name="Shah S."/>
            <person name="Dougan E. K."/>
            <person name="Thang M."/>
            <person name="Chan C."/>
        </authorList>
    </citation>
    <scope>NUCLEOTIDE SEQUENCE [LARGE SCALE GENOMIC DNA]</scope>
</reference>
<dbReference type="EMBL" id="CAMXCT020001013">
    <property type="protein sequence ID" value="CAL1139104.1"/>
    <property type="molecule type" value="Genomic_DNA"/>
</dbReference>
<feature type="compositionally biased region" description="Basic and acidic residues" evidence="1">
    <location>
        <begin position="210"/>
        <end position="220"/>
    </location>
</feature>
<proteinExistence type="predicted"/>
<gene>
    <name evidence="2" type="ORF">C1SCF055_LOCUS13146</name>
</gene>
<evidence type="ECO:0000313" key="3">
    <source>
        <dbReference type="EMBL" id="CAL1139104.1"/>
    </source>
</evidence>
<evidence type="ECO:0000313" key="4">
    <source>
        <dbReference type="Proteomes" id="UP001152797"/>
    </source>
</evidence>
<dbReference type="AlphaFoldDB" id="A0A9P1FQE6"/>
<accession>A0A9P1FQE6</accession>
<name>A0A9P1FQE6_9DINO</name>